<dbReference type="EMBL" id="BRZM01000015">
    <property type="protein sequence ID" value="GLD53022.1"/>
    <property type="molecule type" value="Genomic_DNA"/>
</dbReference>
<keyword evidence="1" id="KW-0175">Coiled coil</keyword>
<gene>
    <name evidence="2" type="ORF">AKAME5_000583400</name>
</gene>
<evidence type="ECO:0000256" key="1">
    <source>
        <dbReference type="SAM" id="Coils"/>
    </source>
</evidence>
<dbReference type="Proteomes" id="UP001279410">
    <property type="component" value="Unassembled WGS sequence"/>
</dbReference>
<sequence length="329" mass="38185">PVQTYCASPVFGLWHAPLFPPGASKDRTQIVQGHDVEERAPRSLVHPLRAALLSAQDKIKKLTDKNDSLRRENARLTLREIGSPEDMQELTRLYTRAKTEKEEMETRMKKMEEAFQWERKTWEEMSRQLGERSSLTMKLLVADTHPPDGGEVRESKKGIQEVEREKRRMLSWKITGENRDRAEDAATKLRESEEKWQRRSEKKWERKCNALEENYRKERSKKEDSWQKRVQAMERKNELEMWLQTEEERTGGGDQTADQKEHSASVTLRCCYPLTPPVPVGAFWAYVRLHVRTPLGGVVARPVQPSVNLASPFISELIMEGKMSRSGKT</sequence>
<organism evidence="2 3">
    <name type="scientific">Lates japonicus</name>
    <name type="common">Japanese lates</name>
    <dbReference type="NCBI Taxonomy" id="270547"/>
    <lineage>
        <taxon>Eukaryota</taxon>
        <taxon>Metazoa</taxon>
        <taxon>Chordata</taxon>
        <taxon>Craniata</taxon>
        <taxon>Vertebrata</taxon>
        <taxon>Euteleostomi</taxon>
        <taxon>Actinopterygii</taxon>
        <taxon>Neopterygii</taxon>
        <taxon>Teleostei</taxon>
        <taxon>Neoteleostei</taxon>
        <taxon>Acanthomorphata</taxon>
        <taxon>Carangaria</taxon>
        <taxon>Carangaria incertae sedis</taxon>
        <taxon>Centropomidae</taxon>
        <taxon>Lates</taxon>
    </lineage>
</organism>
<feature type="coiled-coil region" evidence="1">
    <location>
        <begin position="52"/>
        <end position="114"/>
    </location>
</feature>
<evidence type="ECO:0000313" key="2">
    <source>
        <dbReference type="EMBL" id="GLD53022.1"/>
    </source>
</evidence>
<protein>
    <submittedName>
        <fullName evidence="2">Early endosome antigen 1-like protein</fullName>
    </submittedName>
</protein>
<evidence type="ECO:0000313" key="3">
    <source>
        <dbReference type="Proteomes" id="UP001279410"/>
    </source>
</evidence>
<proteinExistence type="predicted"/>
<dbReference type="AlphaFoldDB" id="A0AAD3ME58"/>
<accession>A0AAD3ME58</accession>
<reference evidence="2" key="1">
    <citation type="submission" date="2022-08" db="EMBL/GenBank/DDBJ databases">
        <title>Genome sequencing of akame (Lates japonicus).</title>
        <authorList>
            <person name="Hashiguchi Y."/>
            <person name="Takahashi H."/>
        </authorList>
    </citation>
    <scope>NUCLEOTIDE SEQUENCE</scope>
    <source>
        <strain evidence="2">Kochi</strain>
    </source>
</reference>
<feature type="coiled-coil region" evidence="1">
    <location>
        <begin position="179"/>
        <end position="221"/>
    </location>
</feature>
<keyword evidence="3" id="KW-1185">Reference proteome</keyword>
<comment type="caution">
    <text evidence="2">The sequence shown here is derived from an EMBL/GenBank/DDBJ whole genome shotgun (WGS) entry which is preliminary data.</text>
</comment>
<feature type="non-terminal residue" evidence="2">
    <location>
        <position position="329"/>
    </location>
</feature>
<name>A0AAD3ME58_LATJO</name>